<protein>
    <submittedName>
        <fullName evidence="2">Uncharacterized protein</fullName>
    </submittedName>
</protein>
<evidence type="ECO:0000313" key="3">
    <source>
        <dbReference type="Proteomes" id="UP000054007"/>
    </source>
</evidence>
<dbReference type="Proteomes" id="UP000054007">
    <property type="component" value="Unassembled WGS sequence"/>
</dbReference>
<gene>
    <name evidence="2" type="ORF">CYLTODRAFT_458891</name>
</gene>
<feature type="compositionally biased region" description="Basic and acidic residues" evidence="1">
    <location>
        <begin position="166"/>
        <end position="196"/>
    </location>
</feature>
<feature type="compositionally biased region" description="Pro residues" evidence="1">
    <location>
        <begin position="248"/>
        <end position="257"/>
    </location>
</feature>
<accession>A0A0D7AXF1</accession>
<dbReference type="AlphaFoldDB" id="A0A0D7AXF1"/>
<dbReference type="EMBL" id="KN880772">
    <property type="protein sequence ID" value="KIY62544.1"/>
    <property type="molecule type" value="Genomic_DNA"/>
</dbReference>
<evidence type="ECO:0000313" key="2">
    <source>
        <dbReference type="EMBL" id="KIY62544.1"/>
    </source>
</evidence>
<evidence type="ECO:0000256" key="1">
    <source>
        <dbReference type="SAM" id="MobiDB-lite"/>
    </source>
</evidence>
<organism evidence="2 3">
    <name type="scientific">Cylindrobasidium torrendii FP15055 ss-10</name>
    <dbReference type="NCBI Taxonomy" id="1314674"/>
    <lineage>
        <taxon>Eukaryota</taxon>
        <taxon>Fungi</taxon>
        <taxon>Dikarya</taxon>
        <taxon>Basidiomycota</taxon>
        <taxon>Agaricomycotina</taxon>
        <taxon>Agaricomycetes</taxon>
        <taxon>Agaricomycetidae</taxon>
        <taxon>Agaricales</taxon>
        <taxon>Marasmiineae</taxon>
        <taxon>Physalacriaceae</taxon>
        <taxon>Cylindrobasidium</taxon>
    </lineage>
</organism>
<feature type="region of interest" description="Disordered" evidence="1">
    <location>
        <begin position="156"/>
        <end position="270"/>
    </location>
</feature>
<sequence>MVRLKIARDKTPSKQMLLAPPKKPMVHATGNAIVEYSLHWAKVFLALEGHANKKAYKRAKQDCREAWDIRCPVEEASSVEERRALSKKRFKKDVWPFITWGMKRLLHLRDDRGFYVPRSKVDAFRHWNAAAAAAAGRDRPRPVPIVNPQHRIVVAIPGAAPPPIKQESRSPSRQESRTPIKKESCSPIKLEPRTPIKQESCSPIKLEPRSPVLLVVPPGRRGSRATPYPRNKTRAPRSIKKESVTPGPLLPKSPIPASPAELSDIPDTPTRPCNGKPFRRLFSVDTNTQDVPLRDAQVSPIRRGIRTLLPRWDMDDEDFPYNDCDMFGA</sequence>
<name>A0A0D7AXF1_9AGAR</name>
<keyword evidence="3" id="KW-1185">Reference proteome</keyword>
<reference evidence="2 3" key="1">
    <citation type="journal article" date="2015" name="Fungal Genet. Biol.">
        <title>Evolution of novel wood decay mechanisms in Agaricales revealed by the genome sequences of Fistulina hepatica and Cylindrobasidium torrendii.</title>
        <authorList>
            <person name="Floudas D."/>
            <person name="Held B.W."/>
            <person name="Riley R."/>
            <person name="Nagy L.G."/>
            <person name="Koehler G."/>
            <person name="Ransdell A.S."/>
            <person name="Younus H."/>
            <person name="Chow J."/>
            <person name="Chiniquy J."/>
            <person name="Lipzen A."/>
            <person name="Tritt A."/>
            <person name="Sun H."/>
            <person name="Haridas S."/>
            <person name="LaButti K."/>
            <person name="Ohm R.A."/>
            <person name="Kues U."/>
            <person name="Blanchette R.A."/>
            <person name="Grigoriev I.V."/>
            <person name="Minto R.E."/>
            <person name="Hibbett D.S."/>
        </authorList>
    </citation>
    <scope>NUCLEOTIDE SEQUENCE [LARGE SCALE GENOMIC DNA]</scope>
    <source>
        <strain evidence="2 3">FP15055 ss-10</strain>
    </source>
</reference>
<proteinExistence type="predicted"/>